<evidence type="ECO:0000313" key="2">
    <source>
        <dbReference type="EMBL" id="DBA00461.1"/>
    </source>
</evidence>
<feature type="region of interest" description="Disordered" evidence="1">
    <location>
        <begin position="1"/>
        <end position="26"/>
    </location>
</feature>
<dbReference type="EMBL" id="DAKRPA010000063">
    <property type="protein sequence ID" value="DBA00461.1"/>
    <property type="molecule type" value="Genomic_DNA"/>
</dbReference>
<feature type="compositionally biased region" description="Basic and acidic residues" evidence="1">
    <location>
        <begin position="1"/>
        <end position="13"/>
    </location>
</feature>
<reference evidence="2" key="2">
    <citation type="journal article" date="2023" name="Microbiol Resour">
        <title>Decontamination and Annotation of the Draft Genome Sequence of the Oomycete Lagenidium giganteum ARSEF 373.</title>
        <authorList>
            <person name="Morgan W.R."/>
            <person name="Tartar A."/>
        </authorList>
    </citation>
    <scope>NUCLEOTIDE SEQUENCE</scope>
    <source>
        <strain evidence="2">ARSEF 373</strain>
    </source>
</reference>
<gene>
    <name evidence="2" type="ORF">N0F65_002704</name>
</gene>
<evidence type="ECO:0000313" key="3">
    <source>
        <dbReference type="Proteomes" id="UP001146120"/>
    </source>
</evidence>
<name>A0AAV2YZK1_9STRA</name>
<comment type="caution">
    <text evidence="2">The sequence shown here is derived from an EMBL/GenBank/DDBJ whole genome shotgun (WGS) entry which is preliminary data.</text>
</comment>
<sequence length="317" mass="36158">MFRGAQDPKERKAAANGNGQPRRKHGAQYYIISNEAYADAPQPSVTKVPRSPPKHVSRDFNILTNKFHDRHDERFEAEHAHAKDVAAVKFFKTHDYDAVRGRYFDDSKEIEFVDKRKAEQQAHGKDRVFSLPPREQFSEGRLYNILNQQVINPDKLDTVKEKSQRALNKIQKTAFEQRMRQLGEFEMNRTEELCLNRFANQRQAQMYIHGYDPISNQSYIGRNAKQIPPIRADATKNAWEVLTKSVEKSQQRAITAAPTPREGGIGANSVKTPNGHKIQVHKPNVLVVDQLATTSDSRDNTTFRPVRTGGFPTISHA</sequence>
<organism evidence="2 3">
    <name type="scientific">Lagenidium giganteum</name>
    <dbReference type="NCBI Taxonomy" id="4803"/>
    <lineage>
        <taxon>Eukaryota</taxon>
        <taxon>Sar</taxon>
        <taxon>Stramenopiles</taxon>
        <taxon>Oomycota</taxon>
        <taxon>Peronosporomycetes</taxon>
        <taxon>Pythiales</taxon>
        <taxon>Pythiaceae</taxon>
    </lineage>
</organism>
<reference evidence="2" key="1">
    <citation type="submission" date="2022-11" db="EMBL/GenBank/DDBJ databases">
        <authorList>
            <person name="Morgan W.R."/>
            <person name="Tartar A."/>
        </authorList>
    </citation>
    <scope>NUCLEOTIDE SEQUENCE</scope>
    <source>
        <strain evidence="2">ARSEF 373</strain>
    </source>
</reference>
<dbReference type="Proteomes" id="UP001146120">
    <property type="component" value="Unassembled WGS sequence"/>
</dbReference>
<protein>
    <submittedName>
        <fullName evidence="2">Uncharacterized protein</fullName>
    </submittedName>
</protein>
<keyword evidence="3" id="KW-1185">Reference proteome</keyword>
<evidence type="ECO:0000256" key="1">
    <source>
        <dbReference type="SAM" id="MobiDB-lite"/>
    </source>
</evidence>
<dbReference type="AlphaFoldDB" id="A0AAV2YZK1"/>
<feature type="region of interest" description="Disordered" evidence="1">
    <location>
        <begin position="296"/>
        <end position="317"/>
    </location>
</feature>
<accession>A0AAV2YZK1</accession>
<proteinExistence type="predicted"/>